<comment type="caution">
    <text evidence="2">The sequence shown here is derived from an EMBL/GenBank/DDBJ whole genome shotgun (WGS) entry which is preliminary data.</text>
</comment>
<keyword evidence="1" id="KW-0812">Transmembrane</keyword>
<organism evidence="2 3">
    <name type="scientific">Paenibacillus oenotherae</name>
    <dbReference type="NCBI Taxonomy" id="1435645"/>
    <lineage>
        <taxon>Bacteria</taxon>
        <taxon>Bacillati</taxon>
        <taxon>Bacillota</taxon>
        <taxon>Bacilli</taxon>
        <taxon>Bacillales</taxon>
        <taxon>Paenibacillaceae</taxon>
        <taxon>Paenibacillus</taxon>
    </lineage>
</organism>
<feature type="transmembrane region" description="Helical" evidence="1">
    <location>
        <begin position="12"/>
        <end position="33"/>
    </location>
</feature>
<reference evidence="2 3" key="1">
    <citation type="submission" date="2021-07" db="EMBL/GenBank/DDBJ databases">
        <title>Paenibacillus radiodurans sp. nov., isolated from the southeastern edge of Tengger Desert.</title>
        <authorList>
            <person name="Zhang G."/>
        </authorList>
    </citation>
    <scope>NUCLEOTIDE SEQUENCE [LARGE SCALE GENOMIC DNA]</scope>
    <source>
        <strain evidence="2 3">DT7-4</strain>
    </source>
</reference>
<dbReference type="EMBL" id="JAHZIJ010000026">
    <property type="protein sequence ID" value="MBW7477545.1"/>
    <property type="molecule type" value="Genomic_DNA"/>
</dbReference>
<feature type="transmembrane region" description="Helical" evidence="1">
    <location>
        <begin position="191"/>
        <end position="213"/>
    </location>
</feature>
<feature type="transmembrane region" description="Helical" evidence="1">
    <location>
        <begin position="266"/>
        <end position="287"/>
    </location>
</feature>
<dbReference type="Proteomes" id="UP000812277">
    <property type="component" value="Unassembled WGS sequence"/>
</dbReference>
<gene>
    <name evidence="2" type="ORF">K0T92_22760</name>
</gene>
<protein>
    <submittedName>
        <fullName evidence="2">DUF4129 domain-containing protein</fullName>
    </submittedName>
</protein>
<proteinExistence type="predicted"/>
<evidence type="ECO:0000313" key="3">
    <source>
        <dbReference type="Proteomes" id="UP000812277"/>
    </source>
</evidence>
<evidence type="ECO:0000256" key="1">
    <source>
        <dbReference type="SAM" id="Phobius"/>
    </source>
</evidence>
<keyword evidence="3" id="KW-1185">Reference proteome</keyword>
<keyword evidence="1" id="KW-1133">Transmembrane helix</keyword>
<feature type="transmembrane region" description="Helical" evidence="1">
    <location>
        <begin position="144"/>
        <end position="163"/>
    </location>
</feature>
<dbReference type="RefSeq" id="WP_219874818.1">
    <property type="nucleotide sequence ID" value="NZ_JAHZIJ010000026.1"/>
</dbReference>
<keyword evidence="1" id="KW-0472">Membrane</keyword>
<evidence type="ECO:0000313" key="2">
    <source>
        <dbReference type="EMBL" id="MBW7477545.1"/>
    </source>
</evidence>
<accession>A0ABS7DC85</accession>
<name>A0ABS7DC85_9BACL</name>
<sequence length="430" mass="49907">MMGVMRESALVMVRGSIEMVLYLPIAILLQVYLLPADQGWLWLLPMLIAYPAGYRLNRLLSLHHPAAIMLISIVAAALYGMSVYGISIIGIVTFITAAAGMYRGQMMAVHLWSTRFYPWQYGTGLFTYFTVSIVFGWMEPFQPFKWPLLGFGLLSLVLTLNAINKSYVNTESLTNEHMPRVEKTVKRQNRLFVAIIIVVSVLIVFTYQLQWLFTALWNAFQNWLNSWQLMEPTEEPPAEVTPAPMPRQELELPTENRTTLNIPWDLILYIFTGILALVLLFIIVRYIRHLPKLWKALKDIWKQMLQRERITVAAGYVDEIEDISKPKRIRVWLSGRNKQPRIKWKDLQDNESRIRYLYRQWLGRAIKGGYVFKPHFTPQENGRELIATSGSSGHAVWVKTLLEQYMGVRYGARKVKDEKLQQLIDEKPEQ</sequence>
<feature type="transmembrane region" description="Helical" evidence="1">
    <location>
        <begin position="116"/>
        <end position="138"/>
    </location>
</feature>